<evidence type="ECO:0000259" key="2">
    <source>
        <dbReference type="Pfam" id="PF18701"/>
    </source>
</evidence>
<feature type="domain" description="DUF5641" evidence="2">
    <location>
        <begin position="32"/>
        <end position="90"/>
    </location>
</feature>
<evidence type="ECO:0000313" key="4">
    <source>
        <dbReference type="Proteomes" id="UP001331761"/>
    </source>
</evidence>
<name>A0AAN8J2A3_TRICO</name>
<evidence type="ECO:0000256" key="1">
    <source>
        <dbReference type="SAM" id="MobiDB-lite"/>
    </source>
</evidence>
<dbReference type="InterPro" id="IPR040676">
    <property type="entry name" value="DUF5641"/>
</dbReference>
<dbReference type="EMBL" id="WIXE01008629">
    <property type="protein sequence ID" value="KAK5979144.1"/>
    <property type="molecule type" value="Genomic_DNA"/>
</dbReference>
<dbReference type="Pfam" id="PF18701">
    <property type="entry name" value="DUF5641"/>
    <property type="match status" value="1"/>
</dbReference>
<organism evidence="3 4">
    <name type="scientific">Trichostrongylus colubriformis</name>
    <name type="common">Black scour worm</name>
    <dbReference type="NCBI Taxonomy" id="6319"/>
    <lineage>
        <taxon>Eukaryota</taxon>
        <taxon>Metazoa</taxon>
        <taxon>Ecdysozoa</taxon>
        <taxon>Nematoda</taxon>
        <taxon>Chromadorea</taxon>
        <taxon>Rhabditida</taxon>
        <taxon>Rhabditina</taxon>
        <taxon>Rhabditomorpha</taxon>
        <taxon>Strongyloidea</taxon>
        <taxon>Trichostrongylidae</taxon>
        <taxon>Trichostrongylus</taxon>
    </lineage>
</organism>
<comment type="caution">
    <text evidence="3">The sequence shown here is derived from an EMBL/GenBank/DDBJ whole genome shotgun (WGS) entry which is preliminary data.</text>
</comment>
<accession>A0AAN8J2A3</accession>
<feature type="compositionally biased region" description="Basic residues" evidence="1">
    <location>
        <begin position="111"/>
        <end position="121"/>
    </location>
</feature>
<sequence>MYDRKMLEHGAVDLTALREQHRLHIDHKQLCRKTLSKGDSMLLSDPLQMRNQWKLAKVIKAVKSSDVVREAETRCCKRVLRRPVNQLFPLEIGADRENRVTSRPPRSSSRANRHKQQKRYNLRLRQRKHDMADHPAESNIMSRKYRHKGLQYIRNPLLETVIECRKDGVILNVSSLEAYELCVNAHCISERSPPLQKMVRWPPEELLLESEAACKLRFEENHVTIMEICPAQQFCSTVDCTLSSANILNPSYTCYTTCYVPVTVGRPVRLILEGVCGLFYFVNYAIAKTVCE</sequence>
<protein>
    <recommendedName>
        <fullName evidence="2">DUF5641 domain-containing protein</fullName>
    </recommendedName>
</protein>
<gene>
    <name evidence="3" type="ORF">GCK32_014533</name>
</gene>
<evidence type="ECO:0000313" key="3">
    <source>
        <dbReference type="EMBL" id="KAK5979144.1"/>
    </source>
</evidence>
<reference evidence="3 4" key="1">
    <citation type="submission" date="2019-10" db="EMBL/GenBank/DDBJ databases">
        <title>Assembly and Annotation for the nematode Trichostrongylus colubriformis.</title>
        <authorList>
            <person name="Martin J."/>
        </authorList>
    </citation>
    <scope>NUCLEOTIDE SEQUENCE [LARGE SCALE GENOMIC DNA]</scope>
    <source>
        <strain evidence="3">G859</strain>
        <tissue evidence="3">Whole worm</tissue>
    </source>
</reference>
<feature type="region of interest" description="Disordered" evidence="1">
    <location>
        <begin position="95"/>
        <end position="121"/>
    </location>
</feature>
<proteinExistence type="predicted"/>
<keyword evidence="4" id="KW-1185">Reference proteome</keyword>
<dbReference type="AlphaFoldDB" id="A0AAN8J2A3"/>
<dbReference type="Proteomes" id="UP001331761">
    <property type="component" value="Unassembled WGS sequence"/>
</dbReference>